<dbReference type="AlphaFoldDB" id="A0A923N6V9"/>
<dbReference type="RefSeq" id="WP_187066462.1">
    <property type="nucleotide sequence ID" value="NZ_JACRVF010000001.1"/>
</dbReference>
<name>A0A923N6V9_9BACT</name>
<dbReference type="Pfam" id="PF00144">
    <property type="entry name" value="Beta-lactamase"/>
    <property type="match status" value="1"/>
</dbReference>
<dbReference type="EMBL" id="JACRVF010000001">
    <property type="protein sequence ID" value="MBC5992521.1"/>
    <property type="molecule type" value="Genomic_DNA"/>
</dbReference>
<dbReference type="SUPFAM" id="SSF56601">
    <property type="entry name" value="beta-lactamase/transpeptidase-like"/>
    <property type="match status" value="1"/>
</dbReference>
<dbReference type="InterPro" id="IPR050789">
    <property type="entry name" value="Diverse_Enzym_Activities"/>
</dbReference>
<feature type="signal peptide" evidence="1">
    <location>
        <begin position="1"/>
        <end position="20"/>
    </location>
</feature>
<dbReference type="InterPro" id="IPR012338">
    <property type="entry name" value="Beta-lactam/transpept-like"/>
</dbReference>
<dbReference type="PANTHER" id="PTHR43283">
    <property type="entry name" value="BETA-LACTAMASE-RELATED"/>
    <property type="match status" value="1"/>
</dbReference>
<evidence type="ECO:0000313" key="3">
    <source>
        <dbReference type="EMBL" id="MBC5992521.1"/>
    </source>
</evidence>
<protein>
    <submittedName>
        <fullName evidence="3">Serine hydrolase</fullName>
    </submittedName>
</protein>
<proteinExistence type="predicted"/>
<dbReference type="InterPro" id="IPR001466">
    <property type="entry name" value="Beta-lactam-related"/>
</dbReference>
<feature type="chain" id="PRO_5037310204" evidence="1">
    <location>
        <begin position="21"/>
        <end position="328"/>
    </location>
</feature>
<dbReference type="Proteomes" id="UP000603640">
    <property type="component" value="Unassembled WGS sequence"/>
</dbReference>
<gene>
    <name evidence="3" type="ORF">H8S84_06710</name>
</gene>
<accession>A0A923N6V9</accession>
<keyword evidence="3" id="KW-0378">Hydrolase</keyword>
<dbReference type="PANTHER" id="PTHR43283:SF7">
    <property type="entry name" value="BETA-LACTAMASE-RELATED DOMAIN-CONTAINING PROTEIN"/>
    <property type="match status" value="1"/>
</dbReference>
<keyword evidence="1" id="KW-0732">Signal</keyword>
<sequence>MKKRTIFTMALLSLTFYCFGQSSAINQKNLNLLQKKIEATHADGYMLIHNNKIISKWKNPGCDSTFMGTASAVKSFTSIVIGMLIQDGKIKSVKDPVCRYIPEWKAGCEQGVTIEHLLTMTAGLNKRTSPRPGPNQFILVAKDFNKFVLNMPLDTVPGSNWDYSNEGVQLLAPIIEKASGMSVVDYFDKKLFKPLGMDSTSLYLDDIGNASTFGGCKTTMEDFSKIGQLMLNNGVWNGKRLLPADYVKASVTSTPINELYGYLWWVYNNTNSYAAFGDYGQVCMVFPDLNLIFVRYQKCTNNNQDYNIWSWMNTDFRRMVRSVVEVKQ</sequence>
<organism evidence="3 4">
    <name type="scientific">Pontibacter cellulosilyticus</name>
    <dbReference type="NCBI Taxonomy" id="1720253"/>
    <lineage>
        <taxon>Bacteria</taxon>
        <taxon>Pseudomonadati</taxon>
        <taxon>Bacteroidota</taxon>
        <taxon>Cytophagia</taxon>
        <taxon>Cytophagales</taxon>
        <taxon>Hymenobacteraceae</taxon>
        <taxon>Pontibacter</taxon>
    </lineage>
</organism>
<evidence type="ECO:0000256" key="1">
    <source>
        <dbReference type="SAM" id="SignalP"/>
    </source>
</evidence>
<keyword evidence="4" id="KW-1185">Reference proteome</keyword>
<dbReference type="Gene3D" id="3.40.710.10">
    <property type="entry name" value="DD-peptidase/beta-lactamase superfamily"/>
    <property type="match status" value="1"/>
</dbReference>
<reference evidence="3" key="1">
    <citation type="submission" date="2020-08" db="EMBL/GenBank/DDBJ databases">
        <title>Pontibacter sp. SD6 16S ribosomal RNA gene Genome sequencing and assembly.</title>
        <authorList>
            <person name="Kang M."/>
        </authorList>
    </citation>
    <scope>NUCLEOTIDE SEQUENCE</scope>
    <source>
        <strain evidence="3">SD6</strain>
    </source>
</reference>
<evidence type="ECO:0000313" key="4">
    <source>
        <dbReference type="Proteomes" id="UP000603640"/>
    </source>
</evidence>
<feature type="domain" description="Beta-lactamase-related" evidence="2">
    <location>
        <begin position="48"/>
        <end position="305"/>
    </location>
</feature>
<comment type="caution">
    <text evidence="3">The sequence shown here is derived from an EMBL/GenBank/DDBJ whole genome shotgun (WGS) entry which is preliminary data.</text>
</comment>
<evidence type="ECO:0000259" key="2">
    <source>
        <dbReference type="Pfam" id="PF00144"/>
    </source>
</evidence>
<dbReference type="GO" id="GO:0016787">
    <property type="term" value="F:hydrolase activity"/>
    <property type="evidence" value="ECO:0007669"/>
    <property type="project" value="UniProtKB-KW"/>
</dbReference>